<gene>
    <name evidence="5 10" type="primary">pdxH</name>
    <name evidence="10" type="ORF">GCM10011366_02360</name>
</gene>
<dbReference type="PANTHER" id="PTHR10851">
    <property type="entry name" value="PYRIDOXINE-5-PHOSPHATE OXIDASE"/>
    <property type="match status" value="1"/>
</dbReference>
<dbReference type="RefSeq" id="WP_308642543.1">
    <property type="nucleotide sequence ID" value="NZ_BAABKH010000010.1"/>
</dbReference>
<feature type="binding site" evidence="5">
    <location>
        <begin position="65"/>
        <end position="70"/>
    </location>
    <ligand>
        <name>FMN</name>
        <dbReference type="ChEBI" id="CHEBI:58210"/>
    </ligand>
</feature>
<feature type="binding site" evidence="5 6">
    <location>
        <position position="127"/>
    </location>
    <ligand>
        <name>substrate</name>
    </ligand>
</feature>
<dbReference type="NCBIfam" id="TIGR00558">
    <property type="entry name" value="pdxH"/>
    <property type="match status" value="1"/>
</dbReference>
<organism evidence="10 11">
    <name type="scientific">Ornithinimicrobium tianjinense</name>
    <dbReference type="NCBI Taxonomy" id="1195761"/>
    <lineage>
        <taxon>Bacteria</taxon>
        <taxon>Bacillati</taxon>
        <taxon>Actinomycetota</taxon>
        <taxon>Actinomycetes</taxon>
        <taxon>Micrococcales</taxon>
        <taxon>Ornithinimicrobiaceae</taxon>
        <taxon>Ornithinimicrobium</taxon>
    </lineage>
</organism>
<dbReference type="InterPro" id="IPR000659">
    <property type="entry name" value="Pyridox_Oxase"/>
</dbReference>
<evidence type="ECO:0000256" key="5">
    <source>
        <dbReference type="HAMAP-Rule" id="MF_01629"/>
    </source>
</evidence>
<dbReference type="EC" id="1.4.3.5" evidence="5"/>
<dbReference type="InterPro" id="IPR012349">
    <property type="entry name" value="Split_barrel_FMN-bd"/>
</dbReference>
<dbReference type="InterPro" id="IPR019576">
    <property type="entry name" value="Pyridoxamine_oxidase_dimer_C"/>
</dbReference>
<dbReference type="HAMAP" id="MF_01629">
    <property type="entry name" value="PdxH"/>
    <property type="match status" value="1"/>
</dbReference>
<dbReference type="SUPFAM" id="SSF50475">
    <property type="entry name" value="FMN-binding split barrel"/>
    <property type="match status" value="1"/>
</dbReference>
<dbReference type="Pfam" id="PF01243">
    <property type="entry name" value="PNPOx_N"/>
    <property type="match status" value="1"/>
</dbReference>
<comment type="pathway">
    <text evidence="5">Cofactor metabolism; pyridoxal 5'-phosphate salvage; pyridoxal 5'-phosphate from pyridoxine 5'-phosphate: step 1/1.</text>
</comment>
<feature type="binding site" evidence="6">
    <location>
        <begin position="7"/>
        <end position="10"/>
    </location>
    <ligand>
        <name>substrate</name>
    </ligand>
</feature>
<comment type="pathway">
    <text evidence="5">Cofactor metabolism; pyridoxal 5'-phosphate salvage; pyridoxal 5'-phosphate from pyridoxamine 5'-phosphate: step 1/1.</text>
</comment>
<keyword evidence="11" id="KW-1185">Reference proteome</keyword>
<dbReference type="InterPro" id="IPR011576">
    <property type="entry name" value="Pyridox_Oxase_N"/>
</dbReference>
<dbReference type="Proteomes" id="UP000605670">
    <property type="component" value="Unassembled WGS sequence"/>
</dbReference>
<keyword evidence="4 5" id="KW-0560">Oxidoreductase</keyword>
<evidence type="ECO:0000256" key="6">
    <source>
        <dbReference type="PIRSR" id="PIRSR000190-1"/>
    </source>
</evidence>
<accession>A0A917F0H1</accession>
<feature type="binding site" evidence="5 6">
    <location>
        <position position="70"/>
    </location>
    <ligand>
        <name>substrate</name>
    </ligand>
</feature>
<evidence type="ECO:0000256" key="3">
    <source>
        <dbReference type="ARBA" id="ARBA00022643"/>
    </source>
</evidence>
<evidence type="ECO:0000259" key="9">
    <source>
        <dbReference type="Pfam" id="PF10590"/>
    </source>
</evidence>
<comment type="caution">
    <text evidence="5">Lacks conserved residue(s) required for the propagation of feature annotation.</text>
</comment>
<evidence type="ECO:0000256" key="7">
    <source>
        <dbReference type="PIRSR" id="PIRSR000190-2"/>
    </source>
</evidence>
<dbReference type="Gene3D" id="2.30.110.10">
    <property type="entry name" value="Electron Transport, Fmn-binding Protein, Chain A"/>
    <property type="match status" value="1"/>
</dbReference>
<feature type="binding site" evidence="5 7">
    <location>
        <begin position="80"/>
        <end position="81"/>
    </location>
    <ligand>
        <name>FMN</name>
        <dbReference type="ChEBI" id="CHEBI:58210"/>
    </ligand>
</feature>
<feature type="binding site" evidence="5 7">
    <location>
        <position position="193"/>
    </location>
    <ligand>
        <name>FMN</name>
        <dbReference type="ChEBI" id="CHEBI:58210"/>
    </ligand>
</feature>
<comment type="cofactor">
    <cofactor evidence="5 7">
        <name>FMN</name>
        <dbReference type="ChEBI" id="CHEBI:58210"/>
    </cofactor>
    <text evidence="5 7">Binds 1 FMN per subunit.</text>
</comment>
<sequence>MQLRHVRTEYDAEGLDESVCPEAPLEILRAWVEAAIQRQADHGDVPEPTAMAVATVDAAGAPDVRTVLMRGLDARGVCFYTNTASAKGEQLAANPAVAATLTWAGLHRAVRLRGRAELLSEAEVHDYFVTRPWGSRVGAHASAQSRPVPDRASLEAAYRESAERFPDTGSPEDVPVPQTWGGYRIVPERVELWAGRRSRLHDRIVWERVGPGGLDDPTAWRRSRLAP</sequence>
<evidence type="ECO:0000256" key="2">
    <source>
        <dbReference type="ARBA" id="ARBA00022630"/>
    </source>
</evidence>
<comment type="catalytic activity">
    <reaction evidence="5">
        <text>pyridoxamine 5'-phosphate + O2 + H2O = pyridoxal 5'-phosphate + H2O2 + NH4(+)</text>
        <dbReference type="Rhea" id="RHEA:15817"/>
        <dbReference type="ChEBI" id="CHEBI:15377"/>
        <dbReference type="ChEBI" id="CHEBI:15379"/>
        <dbReference type="ChEBI" id="CHEBI:16240"/>
        <dbReference type="ChEBI" id="CHEBI:28938"/>
        <dbReference type="ChEBI" id="CHEBI:58451"/>
        <dbReference type="ChEBI" id="CHEBI:597326"/>
        <dbReference type="EC" id="1.4.3.5"/>
    </reaction>
</comment>
<dbReference type="Pfam" id="PF10590">
    <property type="entry name" value="PNP_phzG_C"/>
    <property type="match status" value="1"/>
</dbReference>
<dbReference type="GO" id="GO:0010181">
    <property type="term" value="F:FMN binding"/>
    <property type="evidence" value="ECO:0007669"/>
    <property type="project" value="UniProtKB-UniRule"/>
</dbReference>
<feature type="binding site" evidence="5 6">
    <location>
        <begin position="199"/>
        <end position="201"/>
    </location>
    <ligand>
        <name>substrate</name>
    </ligand>
</feature>
<feature type="binding site" evidence="5 6">
    <location>
        <position position="135"/>
    </location>
    <ligand>
        <name>substrate</name>
    </ligand>
</feature>
<feature type="binding site" evidence="5 7">
    <location>
        <begin position="144"/>
        <end position="145"/>
    </location>
    <ligand>
        <name>FMN</name>
        <dbReference type="ChEBI" id="CHEBI:58210"/>
    </ligand>
</feature>
<dbReference type="GO" id="GO:0004733">
    <property type="term" value="F:pyridoxamine phosphate oxidase activity"/>
    <property type="evidence" value="ECO:0007669"/>
    <property type="project" value="UniProtKB-UniRule"/>
</dbReference>
<comment type="subunit">
    <text evidence="5">Homodimer.</text>
</comment>
<reference evidence="10" key="2">
    <citation type="submission" date="2020-09" db="EMBL/GenBank/DDBJ databases">
        <authorList>
            <person name="Sun Q."/>
            <person name="Zhou Y."/>
        </authorList>
    </citation>
    <scope>NUCLEOTIDE SEQUENCE</scope>
    <source>
        <strain evidence="10">CGMCC 1.12160</strain>
    </source>
</reference>
<name>A0A917F0H1_9MICO</name>
<feature type="domain" description="Pyridoxine 5'-phosphate oxidase dimerisation C-terminal" evidence="9">
    <location>
        <begin position="180"/>
        <end position="227"/>
    </location>
</feature>
<evidence type="ECO:0000256" key="4">
    <source>
        <dbReference type="ARBA" id="ARBA00023002"/>
    </source>
</evidence>
<evidence type="ECO:0000256" key="1">
    <source>
        <dbReference type="ARBA" id="ARBA00007301"/>
    </source>
</evidence>
<dbReference type="NCBIfam" id="NF004231">
    <property type="entry name" value="PRK05679.1"/>
    <property type="match status" value="1"/>
</dbReference>
<dbReference type="EMBL" id="BMEM01000001">
    <property type="protein sequence ID" value="GGF38308.1"/>
    <property type="molecule type" value="Genomic_DNA"/>
</dbReference>
<keyword evidence="2 5" id="KW-0285">Flavoprotein</keyword>
<evidence type="ECO:0000259" key="8">
    <source>
        <dbReference type="Pfam" id="PF01243"/>
    </source>
</evidence>
<comment type="caution">
    <text evidence="10">The sequence shown here is derived from an EMBL/GenBank/DDBJ whole genome shotgun (WGS) entry which is preliminary data.</text>
</comment>
<dbReference type="PANTHER" id="PTHR10851:SF0">
    <property type="entry name" value="PYRIDOXINE-5'-PHOSPHATE OXIDASE"/>
    <property type="match status" value="1"/>
</dbReference>
<keyword evidence="5" id="KW-0664">Pyridoxine biosynthesis</keyword>
<reference evidence="10" key="1">
    <citation type="journal article" date="2014" name="Int. J. Syst. Evol. Microbiol.">
        <title>Complete genome sequence of Corynebacterium casei LMG S-19264T (=DSM 44701T), isolated from a smear-ripened cheese.</title>
        <authorList>
            <consortium name="US DOE Joint Genome Institute (JGI-PGF)"/>
            <person name="Walter F."/>
            <person name="Albersmeier A."/>
            <person name="Kalinowski J."/>
            <person name="Ruckert C."/>
        </authorList>
    </citation>
    <scope>NUCLEOTIDE SEQUENCE</scope>
    <source>
        <strain evidence="10">CGMCC 1.12160</strain>
    </source>
</reference>
<feature type="binding site" evidence="5 7">
    <location>
        <position position="87"/>
    </location>
    <ligand>
        <name>FMN</name>
        <dbReference type="ChEBI" id="CHEBI:58210"/>
    </ligand>
</feature>
<dbReference type="PIRSF" id="PIRSF000190">
    <property type="entry name" value="Pyd_amn-ph_oxd"/>
    <property type="match status" value="1"/>
</dbReference>
<dbReference type="AlphaFoldDB" id="A0A917F0H1"/>
<protein>
    <recommendedName>
        <fullName evidence="5">Pyridoxine/pyridoxamine 5'-phosphate oxidase</fullName>
        <ecNumber evidence="5">1.4.3.5</ecNumber>
    </recommendedName>
    <alternativeName>
        <fullName evidence="5">PNP/PMP oxidase</fullName>
        <shortName evidence="5">PNPOx</shortName>
    </alternativeName>
    <alternativeName>
        <fullName evidence="5">Pyridoxal 5'-phosphate synthase</fullName>
    </alternativeName>
</protein>
<comment type="function">
    <text evidence="5">Catalyzes the oxidation of either pyridoxine 5'-phosphate (PNP) or pyridoxamine 5'-phosphate (PMP) into pyridoxal 5'-phosphate (PLP).</text>
</comment>
<feature type="binding site" evidence="5 7">
    <location>
        <position position="203"/>
    </location>
    <ligand>
        <name>FMN</name>
        <dbReference type="ChEBI" id="CHEBI:58210"/>
    </ligand>
</feature>
<proteinExistence type="inferred from homology"/>
<comment type="similarity">
    <text evidence="1 5">Belongs to the pyridoxamine 5'-phosphate oxidase family.</text>
</comment>
<feature type="binding site" evidence="5 6">
    <location>
        <position position="131"/>
    </location>
    <ligand>
        <name>substrate</name>
    </ligand>
</feature>
<feature type="domain" description="Pyridoxamine 5'-phosphate oxidase N-terminal" evidence="8">
    <location>
        <begin position="45"/>
        <end position="160"/>
    </location>
</feature>
<comment type="catalytic activity">
    <reaction evidence="5">
        <text>pyridoxine 5'-phosphate + O2 = pyridoxal 5'-phosphate + H2O2</text>
        <dbReference type="Rhea" id="RHEA:15149"/>
        <dbReference type="ChEBI" id="CHEBI:15379"/>
        <dbReference type="ChEBI" id="CHEBI:16240"/>
        <dbReference type="ChEBI" id="CHEBI:58589"/>
        <dbReference type="ChEBI" id="CHEBI:597326"/>
        <dbReference type="EC" id="1.4.3.5"/>
    </reaction>
</comment>
<evidence type="ECO:0000313" key="10">
    <source>
        <dbReference type="EMBL" id="GGF38308.1"/>
    </source>
</evidence>
<dbReference type="GO" id="GO:0008615">
    <property type="term" value="P:pyridoxine biosynthetic process"/>
    <property type="evidence" value="ECO:0007669"/>
    <property type="project" value="UniProtKB-UniRule"/>
</dbReference>
<keyword evidence="3 5" id="KW-0288">FMN</keyword>
<evidence type="ECO:0000313" key="11">
    <source>
        <dbReference type="Proteomes" id="UP000605670"/>
    </source>
</evidence>